<feature type="region of interest" description="Disordered" evidence="1">
    <location>
        <begin position="348"/>
        <end position="541"/>
    </location>
</feature>
<feature type="compositionally biased region" description="Basic and acidic residues" evidence="1">
    <location>
        <begin position="202"/>
        <end position="211"/>
    </location>
</feature>
<feature type="compositionally biased region" description="Basic residues" evidence="1">
    <location>
        <begin position="521"/>
        <end position="530"/>
    </location>
</feature>
<feature type="compositionally biased region" description="Basic and acidic residues" evidence="1">
    <location>
        <begin position="436"/>
        <end position="461"/>
    </location>
</feature>
<feature type="compositionally biased region" description="Basic residues" evidence="1">
    <location>
        <begin position="263"/>
        <end position="278"/>
    </location>
</feature>
<feature type="compositionally biased region" description="Basic and acidic residues" evidence="1">
    <location>
        <begin position="279"/>
        <end position="300"/>
    </location>
</feature>
<organism evidence="2 3">
    <name type="scientific">Parastrongyloides trichosuri</name>
    <name type="common">Possum-specific nematode worm</name>
    <dbReference type="NCBI Taxonomy" id="131310"/>
    <lineage>
        <taxon>Eukaryota</taxon>
        <taxon>Metazoa</taxon>
        <taxon>Ecdysozoa</taxon>
        <taxon>Nematoda</taxon>
        <taxon>Chromadorea</taxon>
        <taxon>Rhabditida</taxon>
        <taxon>Tylenchina</taxon>
        <taxon>Panagrolaimomorpha</taxon>
        <taxon>Strongyloidoidea</taxon>
        <taxon>Strongyloididae</taxon>
        <taxon>Parastrongyloides</taxon>
    </lineage>
</organism>
<feature type="compositionally biased region" description="Basic residues" evidence="1">
    <location>
        <begin position="395"/>
        <end position="405"/>
    </location>
</feature>
<evidence type="ECO:0000256" key="1">
    <source>
        <dbReference type="SAM" id="MobiDB-lite"/>
    </source>
</evidence>
<feature type="compositionally biased region" description="Basic and acidic residues" evidence="1">
    <location>
        <begin position="219"/>
        <end position="230"/>
    </location>
</feature>
<feature type="region of interest" description="Disordered" evidence="1">
    <location>
        <begin position="1"/>
        <end position="305"/>
    </location>
</feature>
<dbReference type="Proteomes" id="UP000038045">
    <property type="component" value="Unplaced"/>
</dbReference>
<feature type="compositionally biased region" description="Basic and acidic residues" evidence="1">
    <location>
        <begin position="1"/>
        <end position="13"/>
    </location>
</feature>
<dbReference type="WBParaSite" id="PTRK_0001435800.1">
    <property type="protein sequence ID" value="PTRK_0001435800.1"/>
    <property type="gene ID" value="PTRK_0001435800"/>
</dbReference>
<feature type="compositionally biased region" description="Basic and acidic residues" evidence="1">
    <location>
        <begin position="469"/>
        <end position="493"/>
    </location>
</feature>
<accession>A0A0N4ZZK5</accession>
<dbReference type="STRING" id="131310.A0A0N4ZZK5"/>
<proteinExistence type="predicted"/>
<feature type="compositionally biased region" description="Basic residues" evidence="1">
    <location>
        <begin position="21"/>
        <end position="34"/>
    </location>
</feature>
<feature type="compositionally biased region" description="Basic and acidic residues" evidence="1">
    <location>
        <begin position="147"/>
        <end position="177"/>
    </location>
</feature>
<evidence type="ECO:0000313" key="2">
    <source>
        <dbReference type="Proteomes" id="UP000038045"/>
    </source>
</evidence>
<name>A0A0N4ZZK5_PARTI</name>
<protein>
    <submittedName>
        <fullName evidence="3">LigA</fullName>
    </submittedName>
</protein>
<reference evidence="3" key="1">
    <citation type="submission" date="2017-02" db="UniProtKB">
        <authorList>
            <consortium name="WormBaseParasite"/>
        </authorList>
    </citation>
    <scope>IDENTIFICATION</scope>
</reference>
<feature type="compositionally biased region" description="Basic and acidic residues" evidence="1">
    <location>
        <begin position="72"/>
        <end position="82"/>
    </location>
</feature>
<feature type="compositionally biased region" description="Basic and acidic residues" evidence="1">
    <location>
        <begin position="35"/>
        <end position="62"/>
    </location>
</feature>
<dbReference type="AlphaFoldDB" id="A0A0N4ZZK5"/>
<evidence type="ECO:0000313" key="3">
    <source>
        <dbReference type="WBParaSite" id="PTRK_0001435800.1"/>
    </source>
</evidence>
<sequence>MALESTHHDREQNPPRPAAERHRRLSAHGRAAVRRTREVRAGAGRDHEGRQADPARHPEGQGRRRSRSPAARGDRAVRKLCEAEQEGPARGPQLHPADQRPVQAGRQRGRPPVGEDRRQAGPAGNHRGAGPPGEGLWPDAGRNVRAAGREKDQVARQEPDGEDPARILSERADEGDPARAGNGRPQLSRLAAVHSVGQGQDQAHRPAEGRGHPRGGPLRPREGQGTDHRVSGCPGAHRQPEGADPVPGRSAGRGQDLAGPVHRQGHRARVRPHVAGRHHPVDEEGQDHQRLRPAGRDRQAGRRLPWRSVVGAAGGAGPGAEHAFNDHYLEVDYDLSNVMFVTTANTLNIPGPLLDPRDRQAPRPAQTAQGPWPEGRRADRPGRDDSRSDPLLHPGSRRPLARARSGRPSPQGGARDGQDQGRLDHRRRRAAGQVRGRSEVPLRRDGRGGSGRDHHRPGLDRVRRRHPDHRGPEDAGPRPHDRDRQPEGRHEGVDLGGGVLRPQPRPQHRRQAAGVREDRHPRARAGRRHAQGWSLGWCGHD</sequence>
<feature type="compositionally biased region" description="Basic and acidic residues" evidence="1">
    <location>
        <begin position="374"/>
        <end position="390"/>
    </location>
</feature>
<keyword evidence="2" id="KW-1185">Reference proteome</keyword>